<dbReference type="EMBL" id="CP012661">
    <property type="protein sequence ID" value="AMY68656.1"/>
    <property type="molecule type" value="Genomic_DNA"/>
</dbReference>
<dbReference type="GO" id="GO:0005524">
    <property type="term" value="F:ATP binding"/>
    <property type="evidence" value="ECO:0007669"/>
    <property type="project" value="UniProtKB-KW"/>
</dbReference>
<dbReference type="InterPro" id="IPR035965">
    <property type="entry name" value="PAS-like_dom_sf"/>
</dbReference>
<evidence type="ECO:0000256" key="7">
    <source>
        <dbReference type="ARBA" id="ARBA00022777"/>
    </source>
</evidence>
<evidence type="ECO:0000313" key="10">
    <source>
        <dbReference type="EMBL" id="AMY68656.1"/>
    </source>
</evidence>
<dbReference type="AlphaFoldDB" id="A0A159Z165"/>
<dbReference type="GO" id="GO:0004673">
    <property type="term" value="F:protein histidine kinase activity"/>
    <property type="evidence" value="ECO:0007669"/>
    <property type="project" value="UniProtKB-EC"/>
</dbReference>
<evidence type="ECO:0000256" key="5">
    <source>
        <dbReference type="ARBA" id="ARBA00022737"/>
    </source>
</evidence>
<dbReference type="Gene3D" id="3.30.450.20">
    <property type="entry name" value="PAS domain"/>
    <property type="match status" value="1"/>
</dbReference>
<name>A0A159Z165_9RHOB</name>
<dbReference type="STRING" id="1335048.AKL17_1401"/>
<evidence type="ECO:0000256" key="2">
    <source>
        <dbReference type="ARBA" id="ARBA00012438"/>
    </source>
</evidence>
<dbReference type="SUPFAM" id="SSF55785">
    <property type="entry name" value="PYP-like sensor domain (PAS domain)"/>
    <property type="match status" value="1"/>
</dbReference>
<keyword evidence="5" id="KW-0677">Repeat</keyword>
<dbReference type="PANTHER" id="PTHR41523">
    <property type="entry name" value="TWO-COMPONENT SYSTEM SENSOR PROTEIN"/>
    <property type="match status" value="1"/>
</dbReference>
<keyword evidence="8" id="KW-0067">ATP-binding</keyword>
<accession>A0A159Z165</accession>
<keyword evidence="7 10" id="KW-0418">Kinase</keyword>
<dbReference type="RefSeq" id="WP_084739496.1">
    <property type="nucleotide sequence ID" value="NZ_CP012661.1"/>
</dbReference>
<dbReference type="EC" id="2.7.13.3" evidence="2"/>
<organism evidence="10 11">
    <name type="scientific">Frigidibacter mobilis</name>
    <dbReference type="NCBI Taxonomy" id="1335048"/>
    <lineage>
        <taxon>Bacteria</taxon>
        <taxon>Pseudomonadati</taxon>
        <taxon>Pseudomonadota</taxon>
        <taxon>Alphaproteobacteria</taxon>
        <taxon>Rhodobacterales</taxon>
        <taxon>Paracoccaceae</taxon>
        <taxon>Frigidibacter</taxon>
    </lineage>
</organism>
<keyword evidence="11" id="KW-1185">Reference proteome</keyword>
<evidence type="ECO:0000256" key="1">
    <source>
        <dbReference type="ARBA" id="ARBA00000085"/>
    </source>
</evidence>
<evidence type="ECO:0000256" key="4">
    <source>
        <dbReference type="ARBA" id="ARBA00022679"/>
    </source>
</evidence>
<evidence type="ECO:0000259" key="9">
    <source>
        <dbReference type="PROSITE" id="PS50113"/>
    </source>
</evidence>
<dbReference type="InterPro" id="IPR013656">
    <property type="entry name" value="PAS_4"/>
</dbReference>
<dbReference type="Gene3D" id="3.30.565.10">
    <property type="entry name" value="Histidine kinase-like ATPase, C-terminal domain"/>
    <property type="match status" value="1"/>
</dbReference>
<dbReference type="PROSITE" id="PS50113">
    <property type="entry name" value="PAC"/>
    <property type="match status" value="1"/>
</dbReference>
<evidence type="ECO:0000256" key="8">
    <source>
        <dbReference type="ARBA" id="ARBA00022840"/>
    </source>
</evidence>
<evidence type="ECO:0000256" key="6">
    <source>
        <dbReference type="ARBA" id="ARBA00022741"/>
    </source>
</evidence>
<evidence type="ECO:0000256" key="3">
    <source>
        <dbReference type="ARBA" id="ARBA00022553"/>
    </source>
</evidence>
<dbReference type="Proteomes" id="UP000076128">
    <property type="component" value="Chromosome"/>
</dbReference>
<dbReference type="SMART" id="SM00911">
    <property type="entry name" value="HWE_HK"/>
    <property type="match status" value="1"/>
</dbReference>
<keyword evidence="6" id="KW-0547">Nucleotide-binding</keyword>
<reference evidence="10 11" key="1">
    <citation type="submission" date="2015-09" db="EMBL/GenBank/DDBJ databases">
        <title>Complete genome sequence of Defluviimonas alba cai42t isolated from an oilfield in Xinjiang.</title>
        <authorList>
            <person name="Geng S."/>
            <person name="Pan X."/>
            <person name="Wu X."/>
        </authorList>
    </citation>
    <scope>NUCLEOTIDE SEQUENCE [LARGE SCALE GENOMIC DNA]</scope>
    <source>
        <strain evidence="11">cai42</strain>
    </source>
</reference>
<dbReference type="OrthoDB" id="9816309at2"/>
<dbReference type="InterPro" id="IPR036890">
    <property type="entry name" value="HATPase_C_sf"/>
</dbReference>
<protein>
    <recommendedName>
        <fullName evidence="2">histidine kinase</fullName>
        <ecNumber evidence="2">2.7.13.3</ecNumber>
    </recommendedName>
</protein>
<dbReference type="KEGG" id="daa:AKL17_1401"/>
<dbReference type="InterPro" id="IPR000700">
    <property type="entry name" value="PAS-assoc_C"/>
</dbReference>
<sequence>MRSTTQPLFSGDGPAAAELRGVDWQANPLGPPEGWPVALKVAVQMMLASEFPKCLFWGPQMISLHNAAFRVILGDKPPAQGRPMREVWPEIIDEIEPLACRALAGEAVFLNDMPLMIDRHGTPEQAWFTFCYSPIRDEEGAVAGFIDTVIETTARVKAERELAIRNAELTHRIKNTFSIISVIARQTMRGARDLDNAWEVLSQRLGALADTHGVLSAGQHVAAPMDEVVTAALRPHRTGEGRFHLSGGPIRLREQQALALSLALNELATNAMKYGALSVEGGHVDLAWAEEPSPEGPVVRFTWTERGGPPVTEPARRSFGTRLIAQIVPQDFGGTAQLDYASGGFVYTLTGTVGEQG</sequence>
<dbReference type="Pfam" id="PF08448">
    <property type="entry name" value="PAS_4"/>
    <property type="match status" value="1"/>
</dbReference>
<keyword evidence="3" id="KW-0597">Phosphoprotein</keyword>
<dbReference type="InterPro" id="IPR011102">
    <property type="entry name" value="Sig_transdc_His_kinase_HWE"/>
</dbReference>
<dbReference type="PANTHER" id="PTHR41523:SF7">
    <property type="entry name" value="HISTIDINE KINASE"/>
    <property type="match status" value="1"/>
</dbReference>
<comment type="catalytic activity">
    <reaction evidence="1">
        <text>ATP + protein L-histidine = ADP + protein N-phospho-L-histidine.</text>
        <dbReference type="EC" id="2.7.13.3"/>
    </reaction>
</comment>
<dbReference type="Pfam" id="PF07536">
    <property type="entry name" value="HWE_HK"/>
    <property type="match status" value="1"/>
</dbReference>
<gene>
    <name evidence="10" type="ORF">AKL17_1401</name>
</gene>
<evidence type="ECO:0000313" key="11">
    <source>
        <dbReference type="Proteomes" id="UP000076128"/>
    </source>
</evidence>
<feature type="domain" description="PAC" evidence="9">
    <location>
        <begin position="111"/>
        <end position="164"/>
    </location>
</feature>
<keyword evidence="4" id="KW-0808">Transferase</keyword>
<proteinExistence type="predicted"/>